<dbReference type="RefSeq" id="WP_208844983.1">
    <property type="nucleotide sequence ID" value="NZ_CP072135.1"/>
</dbReference>
<sequence length="149" mass="16689">MSASNARQLENDPPMVVAKIGDTYRAYLETQIQQGFAAAFDADIHDFYPLLSQLSNGRGECVLGLRFAEEATLFLESYLDKPIERYLPEFASRSEIAELGNLYSTHRSRNNRTFYCNCTSVAVTKHPLLGIYRHITSQKVNAAFASASN</sequence>
<dbReference type="Proteomes" id="UP000664904">
    <property type="component" value="Plasmid unnamed5"/>
</dbReference>
<reference evidence="1" key="1">
    <citation type="submission" date="2021-03" db="EMBL/GenBank/DDBJ databases">
        <title>Complete Genome of Pseudoalteromonas xiamenensis STKMTI.2, a new potential marine bacterium producing anti-Vibrio compounds.</title>
        <authorList>
            <person name="Handayani D.P."/>
            <person name="Isnansetyo A."/>
            <person name="Istiqomah I."/>
            <person name="Jumina J."/>
        </authorList>
    </citation>
    <scope>NUCLEOTIDE SEQUENCE</scope>
    <source>
        <strain evidence="1">STKMTI.2</strain>
        <plasmid evidence="1">unnamed5</plasmid>
    </source>
</reference>
<evidence type="ECO:0000313" key="2">
    <source>
        <dbReference type="Proteomes" id="UP000664904"/>
    </source>
</evidence>
<name>A0A975DMY4_9GAMM</name>
<keyword evidence="1" id="KW-0614">Plasmid</keyword>
<dbReference type="InterPro" id="IPR022050">
    <property type="entry name" value="T_hemolysin"/>
</dbReference>
<keyword evidence="2" id="KW-1185">Reference proteome</keyword>
<gene>
    <name evidence="1" type="ORF">J5O05_17830</name>
</gene>
<dbReference type="EMBL" id="CP072135">
    <property type="protein sequence ID" value="QTH73371.1"/>
    <property type="molecule type" value="Genomic_DNA"/>
</dbReference>
<geneLocation type="plasmid" evidence="1 2">
    <name>unnamed5</name>
</geneLocation>
<proteinExistence type="predicted"/>
<evidence type="ECO:0000313" key="1">
    <source>
        <dbReference type="EMBL" id="QTH73371.1"/>
    </source>
</evidence>
<dbReference type="KEGG" id="pxi:J5O05_17830"/>
<protein>
    <submittedName>
        <fullName evidence="1">Thermostable hemolysin</fullName>
    </submittedName>
</protein>
<dbReference type="Pfam" id="PF12261">
    <property type="entry name" value="T_hemolysin"/>
    <property type="match status" value="1"/>
</dbReference>
<organism evidence="1 2">
    <name type="scientific">Pseudoalteromonas xiamenensis</name>
    <dbReference type="NCBI Taxonomy" id="882626"/>
    <lineage>
        <taxon>Bacteria</taxon>
        <taxon>Pseudomonadati</taxon>
        <taxon>Pseudomonadota</taxon>
        <taxon>Gammaproteobacteria</taxon>
        <taxon>Alteromonadales</taxon>
        <taxon>Pseudoalteromonadaceae</taxon>
        <taxon>Pseudoalteromonas</taxon>
    </lineage>
</organism>
<dbReference type="AlphaFoldDB" id="A0A975DMY4"/>
<accession>A0A975DMY4</accession>